<dbReference type="InterPro" id="IPR016193">
    <property type="entry name" value="Cytidine_deaminase-like"/>
</dbReference>
<name>X1QK78_9ZZZZ</name>
<protein>
    <recommendedName>
        <fullName evidence="4">Formate dehydrogenase family accessory protein FdhD</fullName>
    </recommendedName>
</protein>
<dbReference type="GO" id="GO:0006777">
    <property type="term" value="P:Mo-molybdopterin cofactor biosynthetic process"/>
    <property type="evidence" value="ECO:0007669"/>
    <property type="project" value="UniProtKB-KW"/>
</dbReference>
<evidence type="ECO:0000313" key="3">
    <source>
        <dbReference type="EMBL" id="GAI51410.1"/>
    </source>
</evidence>
<sequence>GFLFSIGLLKGKEEIDKLELDESKGMVWVEIEKGKDLPHLTLSGIYNSGANIKDQAKVESQIEVASYEVFSLVEEFQNHSEIFISTGGVHSAALCDKKDILVFKEDIGRYNAMDKVFGECILRDIPTEEQMILTSCRISSEILLRVAKRNIPILISISAPTNLAVRLAADSG</sequence>
<comment type="caution">
    <text evidence="3">The sequence shown here is derived from an EMBL/GenBank/DDBJ whole genome shotgun (WGS) entry which is preliminary data.</text>
</comment>
<dbReference type="AlphaFoldDB" id="X1QK78"/>
<accession>X1QK78</accession>
<organism evidence="3">
    <name type="scientific">marine sediment metagenome</name>
    <dbReference type="NCBI Taxonomy" id="412755"/>
    <lineage>
        <taxon>unclassified sequences</taxon>
        <taxon>metagenomes</taxon>
        <taxon>ecological metagenomes</taxon>
    </lineage>
</organism>
<evidence type="ECO:0008006" key="4">
    <source>
        <dbReference type="Google" id="ProtNLM"/>
    </source>
</evidence>
<reference evidence="3" key="1">
    <citation type="journal article" date="2014" name="Front. Microbiol.">
        <title>High frequency of phylogenetically diverse reductive dehalogenase-homologous genes in deep subseafloor sedimentary metagenomes.</title>
        <authorList>
            <person name="Kawai M."/>
            <person name="Futagami T."/>
            <person name="Toyoda A."/>
            <person name="Takaki Y."/>
            <person name="Nishi S."/>
            <person name="Hori S."/>
            <person name="Arai W."/>
            <person name="Tsubouchi T."/>
            <person name="Morono Y."/>
            <person name="Uchiyama I."/>
            <person name="Ito T."/>
            <person name="Fujiyama A."/>
            <person name="Inagaki F."/>
            <person name="Takami H."/>
        </authorList>
    </citation>
    <scope>NUCLEOTIDE SEQUENCE</scope>
    <source>
        <strain evidence="3">Expedition CK06-06</strain>
    </source>
</reference>
<gene>
    <name evidence="3" type="ORF">S06H3_61296</name>
</gene>
<evidence type="ECO:0000256" key="1">
    <source>
        <dbReference type="ARBA" id="ARBA00022490"/>
    </source>
</evidence>
<feature type="non-terminal residue" evidence="3">
    <location>
        <position position="172"/>
    </location>
</feature>
<dbReference type="SUPFAM" id="SSF53927">
    <property type="entry name" value="Cytidine deaminase-like"/>
    <property type="match status" value="1"/>
</dbReference>
<feature type="non-terminal residue" evidence="3">
    <location>
        <position position="1"/>
    </location>
</feature>
<dbReference type="InterPro" id="IPR003786">
    <property type="entry name" value="FdhD"/>
</dbReference>
<dbReference type="EMBL" id="BARV01040166">
    <property type="protein sequence ID" value="GAI51410.1"/>
    <property type="molecule type" value="Genomic_DNA"/>
</dbReference>
<keyword evidence="1" id="KW-0963">Cytoplasm</keyword>
<dbReference type="PANTHER" id="PTHR30592">
    <property type="entry name" value="FORMATE DEHYDROGENASE"/>
    <property type="match status" value="1"/>
</dbReference>
<evidence type="ECO:0000256" key="2">
    <source>
        <dbReference type="ARBA" id="ARBA00023150"/>
    </source>
</evidence>
<dbReference type="Gene3D" id="3.40.140.10">
    <property type="entry name" value="Cytidine Deaminase, domain 2"/>
    <property type="match status" value="1"/>
</dbReference>
<dbReference type="PANTHER" id="PTHR30592:SF1">
    <property type="entry name" value="SULFUR CARRIER PROTEIN FDHD"/>
    <property type="match status" value="1"/>
</dbReference>
<proteinExistence type="predicted"/>
<keyword evidence="2" id="KW-0501">Molybdenum cofactor biosynthesis</keyword>
<dbReference type="Pfam" id="PF02634">
    <property type="entry name" value="FdhD-NarQ"/>
    <property type="match status" value="1"/>
</dbReference>
<dbReference type="GO" id="GO:0016783">
    <property type="term" value="F:sulfurtransferase activity"/>
    <property type="evidence" value="ECO:0007669"/>
    <property type="project" value="InterPro"/>
</dbReference>